<evidence type="ECO:0000256" key="1">
    <source>
        <dbReference type="ARBA" id="ARBA00004442"/>
    </source>
</evidence>
<evidence type="ECO:0000256" key="3">
    <source>
        <dbReference type="ARBA" id="ARBA00023136"/>
    </source>
</evidence>
<dbReference type="Proteomes" id="UP001244297">
    <property type="component" value="Unassembled WGS sequence"/>
</dbReference>
<organism evidence="8 9">
    <name type="scientific">Methylobacterium longum</name>
    <dbReference type="NCBI Taxonomy" id="767694"/>
    <lineage>
        <taxon>Bacteria</taxon>
        <taxon>Pseudomonadati</taxon>
        <taxon>Pseudomonadota</taxon>
        <taxon>Alphaproteobacteria</taxon>
        <taxon>Hyphomicrobiales</taxon>
        <taxon>Methylobacteriaceae</taxon>
        <taxon>Methylobacterium</taxon>
    </lineage>
</organism>
<evidence type="ECO:0000256" key="5">
    <source>
        <dbReference type="ARBA" id="ARBA00038306"/>
    </source>
</evidence>
<dbReference type="PANTHER" id="PTHR34001">
    <property type="entry name" value="BLL7405 PROTEIN"/>
    <property type="match status" value="1"/>
</dbReference>
<dbReference type="PROSITE" id="PS51208">
    <property type="entry name" value="AUTOTRANSPORTER"/>
    <property type="match status" value="1"/>
</dbReference>
<dbReference type="Pfam" id="PF13505">
    <property type="entry name" value="OMP_b-brl"/>
    <property type="match status" value="1"/>
</dbReference>
<evidence type="ECO:0000256" key="6">
    <source>
        <dbReference type="SAM" id="SignalP"/>
    </source>
</evidence>
<dbReference type="NCBIfam" id="TIGR01414">
    <property type="entry name" value="autotrans_barl"/>
    <property type="match status" value="1"/>
</dbReference>
<comment type="caution">
    <text evidence="8">The sequence shown here is derived from an EMBL/GenBank/DDBJ whole genome shotgun (WGS) entry which is preliminary data.</text>
</comment>
<feature type="chain" id="PRO_5047295984" evidence="6">
    <location>
        <begin position="24"/>
        <end position="683"/>
    </location>
</feature>
<dbReference type="RefSeq" id="WP_238294155.1">
    <property type="nucleotide sequence ID" value="NZ_BPQS01000102.1"/>
</dbReference>
<name>A0ABT8AZC7_9HYPH</name>
<dbReference type="Gene3D" id="2.40.128.130">
    <property type="entry name" value="Autotransporter beta-domain"/>
    <property type="match status" value="1"/>
</dbReference>
<dbReference type="Pfam" id="PF03797">
    <property type="entry name" value="Autotransporter"/>
    <property type="match status" value="1"/>
</dbReference>
<dbReference type="InterPro" id="IPR051692">
    <property type="entry name" value="OMP-like"/>
</dbReference>
<keyword evidence="3" id="KW-0472">Membrane</keyword>
<dbReference type="InterPro" id="IPR036709">
    <property type="entry name" value="Autotransporte_beta_dom_sf"/>
</dbReference>
<evidence type="ECO:0000259" key="7">
    <source>
        <dbReference type="PROSITE" id="PS51208"/>
    </source>
</evidence>
<keyword evidence="4" id="KW-0998">Cell outer membrane</keyword>
<dbReference type="SMART" id="SM00869">
    <property type="entry name" value="Autotransporter"/>
    <property type="match status" value="1"/>
</dbReference>
<sequence>MNKAFLLGSTSVVLSLLAAEANAQCVGGGAQSQSVVAQLSPNSASAPRLPNNSTLTLPVDPAGTSSSIGSTVQSLVSIINTNNTAFLSQTSAFIGAPSSASEGLNGGGVWARGVGGTFDTNTRGSFAYGNSQSSGSGGCSIRNYQDFSGLQVGTDISRLNINGGNAHFGVMMGYTETSSLSPTGGAGRLNGNFQTPFFGLYGAYTKDNFYADGQLRFDFLQGRLNDPYNNGLFNQTIDGRSFSLSGNVGKQFSFEDNWFVEPSLGIVYSRASIDNFNLAGSYVFQTGLSAPSSVKIANFDSVLGRASVRFGRTYLVDGNVIQPFVTASVYNEFAGNIRTSVVSGFDPVGQVFLQTVPGNLSSLDTKIRINTSRIGTYGQISGGVAAQIGNTGWLSYVRGDYRFGDHVDGWGISGGFRYQFTPEQVAGRPLIRKGYDAPAIITNTAEAVRWTGISVGGSVGGLIDVARQVPEFDRVSLFQRLPVQPRAAGILAGGQLGADYQVGSFVVGVAGDFDWTNASGGRNCKTPVGYFFSCNTSVQSLYMATGRVGYAIDRTLFYVKGGYAWADLTETYRDNTVGRPLITQYTSGANSEAQYAPVRNSSSGLTIGAGFEYALTKSWTAKAEYMHYRLDDRVVTFRPSFGSGDIPVPVRHTGDLVKVGVNYRFGQSDILDAPAVAPVVRKY</sequence>
<reference evidence="9" key="1">
    <citation type="journal article" date="2019" name="Int. J. Syst. Evol. Microbiol.">
        <title>The Global Catalogue of Microorganisms (GCM) 10K type strain sequencing project: providing services to taxonomists for standard genome sequencing and annotation.</title>
        <authorList>
            <consortium name="The Broad Institute Genomics Platform"/>
            <consortium name="The Broad Institute Genome Sequencing Center for Infectious Disease"/>
            <person name="Wu L."/>
            <person name="Ma J."/>
        </authorList>
    </citation>
    <scope>NUCLEOTIDE SEQUENCE [LARGE SCALE GENOMIC DNA]</scope>
    <source>
        <strain evidence="9">CECT 7806</strain>
    </source>
</reference>
<proteinExistence type="inferred from homology"/>
<feature type="domain" description="Autotransporter" evidence="7">
    <location>
        <begin position="102"/>
        <end position="420"/>
    </location>
</feature>
<protein>
    <submittedName>
        <fullName evidence="8">Autotransporter domain-containing protein</fullName>
    </submittedName>
</protein>
<dbReference type="PANTHER" id="PTHR34001:SF3">
    <property type="entry name" value="BLL7405 PROTEIN"/>
    <property type="match status" value="1"/>
</dbReference>
<keyword evidence="9" id="KW-1185">Reference proteome</keyword>
<feature type="signal peptide" evidence="6">
    <location>
        <begin position="1"/>
        <end position="23"/>
    </location>
</feature>
<comment type="subcellular location">
    <subcellularLocation>
        <location evidence="1">Cell outer membrane</location>
    </subcellularLocation>
</comment>
<gene>
    <name evidence="8" type="ORF">QWZ18_28820</name>
</gene>
<dbReference type="SUPFAM" id="SSF56925">
    <property type="entry name" value="OMPA-like"/>
    <property type="match status" value="1"/>
</dbReference>
<dbReference type="InterPro" id="IPR006315">
    <property type="entry name" value="OM_autotransptr_brl_dom"/>
</dbReference>
<evidence type="ECO:0000256" key="4">
    <source>
        <dbReference type="ARBA" id="ARBA00023237"/>
    </source>
</evidence>
<dbReference type="SUPFAM" id="SSF103515">
    <property type="entry name" value="Autotransporter"/>
    <property type="match status" value="1"/>
</dbReference>
<dbReference type="InterPro" id="IPR027385">
    <property type="entry name" value="Beta-barrel_OMP"/>
</dbReference>
<dbReference type="EMBL" id="JAUFPT010000106">
    <property type="protein sequence ID" value="MDN3574588.1"/>
    <property type="molecule type" value="Genomic_DNA"/>
</dbReference>
<dbReference type="InterPro" id="IPR005546">
    <property type="entry name" value="Autotransporte_beta"/>
</dbReference>
<evidence type="ECO:0000313" key="9">
    <source>
        <dbReference type="Proteomes" id="UP001244297"/>
    </source>
</evidence>
<dbReference type="Gene3D" id="2.40.160.20">
    <property type="match status" value="1"/>
</dbReference>
<comment type="similarity">
    <text evidence="5">Belongs to the Omp25/RopB family.</text>
</comment>
<evidence type="ECO:0000256" key="2">
    <source>
        <dbReference type="ARBA" id="ARBA00022729"/>
    </source>
</evidence>
<accession>A0ABT8AZC7</accession>
<dbReference type="InterPro" id="IPR011250">
    <property type="entry name" value="OMP/PagP_B-barrel"/>
</dbReference>
<evidence type="ECO:0000313" key="8">
    <source>
        <dbReference type="EMBL" id="MDN3574588.1"/>
    </source>
</evidence>
<keyword evidence="2 6" id="KW-0732">Signal</keyword>